<dbReference type="Proteomes" id="UP001302020">
    <property type="component" value="Chromosome"/>
</dbReference>
<evidence type="ECO:0008006" key="5">
    <source>
        <dbReference type="Google" id="ProtNLM"/>
    </source>
</evidence>
<feature type="chain" id="PRO_5045230428" description="Lipoprotein" evidence="2">
    <location>
        <begin position="19"/>
        <end position="262"/>
    </location>
</feature>
<organism evidence="3 4">
    <name type="scientific">Xanthomonas rydalmerensis</name>
    <dbReference type="NCBI Taxonomy" id="3046274"/>
    <lineage>
        <taxon>Bacteria</taxon>
        <taxon>Pseudomonadati</taxon>
        <taxon>Pseudomonadota</taxon>
        <taxon>Gammaproteobacteria</taxon>
        <taxon>Lysobacterales</taxon>
        <taxon>Lysobacteraceae</taxon>
        <taxon>Xanthomonas</taxon>
    </lineage>
</organism>
<reference evidence="3 4" key="1">
    <citation type="submission" date="2023-05" db="EMBL/GenBank/DDBJ databases">
        <title>Xanthomonas rydalmerenesis sp. nov., a novel Xanthomonas species isolated from Fragaria x ananassa.</title>
        <authorList>
            <person name="McKnight D.J.E."/>
            <person name="Wong-Bajracharya J."/>
            <person name="Okoh E.B."/>
            <person name="Snijders F."/>
            <person name="Lidbetter F."/>
            <person name="Webster J."/>
            <person name="Djordjevic S.P."/>
            <person name="Bogema D.R."/>
            <person name="Chapman T.A."/>
        </authorList>
    </citation>
    <scope>NUCLEOTIDE SEQUENCE [LARGE SCALE GENOMIC DNA]</scope>
    <source>
        <strain evidence="3 4">DAR34883</strain>
    </source>
</reference>
<gene>
    <name evidence="3" type="ORF">QN243_19340</name>
</gene>
<feature type="compositionally biased region" description="Low complexity" evidence="1">
    <location>
        <begin position="19"/>
        <end position="29"/>
    </location>
</feature>
<keyword evidence="2" id="KW-0732">Signal</keyword>
<feature type="region of interest" description="Disordered" evidence="1">
    <location>
        <begin position="18"/>
        <end position="50"/>
    </location>
</feature>
<dbReference type="RefSeq" id="WP_317843962.1">
    <property type="nucleotide sequence ID" value="NZ_CP126170.1"/>
</dbReference>
<evidence type="ECO:0000256" key="1">
    <source>
        <dbReference type="SAM" id="MobiDB-lite"/>
    </source>
</evidence>
<keyword evidence="4" id="KW-1185">Reference proteome</keyword>
<evidence type="ECO:0000313" key="3">
    <source>
        <dbReference type="EMBL" id="WOS40519.1"/>
    </source>
</evidence>
<protein>
    <recommendedName>
        <fullName evidence="5">Lipoprotein</fullName>
    </recommendedName>
</protein>
<evidence type="ECO:0000256" key="2">
    <source>
        <dbReference type="SAM" id="SignalP"/>
    </source>
</evidence>
<accession>A0ABZ0JL42</accession>
<name>A0ABZ0JL42_9XANT</name>
<sequence length="262" mass="28175">MNWLACTAIATLSTAACSAQPPADAPKPAARNEHPAVAAHQVAPDNPLKPGEYITDKGWGRLLIKQQNGALTFSLESTTGEDVCELNGAIEGHTGVAKGNKGQPSCQVKFASTPQGIDVAAATPAECKTFCGYNGDFEAPYLRVKDGCGRDKLDRTRTTFKRLYDAKDYKAALATLSPVVLNCLPTLEWEDEGAIRNDLAITQYRNGLYAQCLTTLDKYAEDAAKNDDAAVEGWTPMLADRYLAIVHAARTNIGLCRKAAMH</sequence>
<evidence type="ECO:0000313" key="4">
    <source>
        <dbReference type="Proteomes" id="UP001302020"/>
    </source>
</evidence>
<feature type="signal peptide" evidence="2">
    <location>
        <begin position="1"/>
        <end position="18"/>
    </location>
</feature>
<dbReference type="EMBL" id="CP126172">
    <property type="protein sequence ID" value="WOS40519.1"/>
    <property type="molecule type" value="Genomic_DNA"/>
</dbReference>
<proteinExistence type="predicted"/>